<dbReference type="Proteomes" id="UP001244207">
    <property type="component" value="Unassembled WGS sequence"/>
</dbReference>
<dbReference type="RefSeq" id="XP_060365416.1">
    <property type="nucleotide sequence ID" value="XM_060508166.1"/>
</dbReference>
<evidence type="ECO:0000313" key="1">
    <source>
        <dbReference type="EMBL" id="KAK1725361.1"/>
    </source>
</evidence>
<keyword evidence="2" id="KW-1185">Reference proteome</keyword>
<reference evidence="1" key="1">
    <citation type="submission" date="2021-12" db="EMBL/GenBank/DDBJ databases">
        <title>Comparative genomics, transcriptomics and evolutionary studies reveal genomic signatures of adaptation to plant cell wall in hemibiotrophic fungi.</title>
        <authorList>
            <consortium name="DOE Joint Genome Institute"/>
            <person name="Baroncelli R."/>
            <person name="Diaz J.F."/>
            <person name="Benocci T."/>
            <person name="Peng M."/>
            <person name="Battaglia E."/>
            <person name="Haridas S."/>
            <person name="Andreopoulos W."/>
            <person name="Labutti K."/>
            <person name="Pangilinan J."/>
            <person name="Floch G.L."/>
            <person name="Makela M.R."/>
            <person name="Henrissat B."/>
            <person name="Grigoriev I.V."/>
            <person name="Crouch J.A."/>
            <person name="De Vries R.P."/>
            <person name="Sukno S.A."/>
            <person name="Thon M.R."/>
        </authorList>
    </citation>
    <scope>NUCLEOTIDE SEQUENCE</scope>
    <source>
        <strain evidence="1">CBS 112980</strain>
    </source>
</reference>
<evidence type="ECO:0000313" key="2">
    <source>
        <dbReference type="Proteomes" id="UP001244207"/>
    </source>
</evidence>
<name>A0AAD8UK23_GLOAC</name>
<gene>
    <name evidence="1" type="ORF">BDZ83DRAFT_619962</name>
</gene>
<accession>A0AAD8UK23</accession>
<proteinExistence type="predicted"/>
<dbReference type="AlphaFoldDB" id="A0AAD8UK23"/>
<comment type="caution">
    <text evidence="1">The sequence shown here is derived from an EMBL/GenBank/DDBJ whole genome shotgun (WGS) entry which is preliminary data.</text>
</comment>
<organism evidence="1 2">
    <name type="scientific">Glomerella acutata</name>
    <name type="common">Colletotrichum acutatum</name>
    <dbReference type="NCBI Taxonomy" id="27357"/>
    <lineage>
        <taxon>Eukaryota</taxon>
        <taxon>Fungi</taxon>
        <taxon>Dikarya</taxon>
        <taxon>Ascomycota</taxon>
        <taxon>Pezizomycotina</taxon>
        <taxon>Sordariomycetes</taxon>
        <taxon>Hypocreomycetidae</taxon>
        <taxon>Glomerellales</taxon>
        <taxon>Glomerellaceae</taxon>
        <taxon>Colletotrichum</taxon>
        <taxon>Colletotrichum acutatum species complex</taxon>
    </lineage>
</organism>
<dbReference type="EMBL" id="JAHMHS010000042">
    <property type="protein sequence ID" value="KAK1725361.1"/>
    <property type="molecule type" value="Genomic_DNA"/>
</dbReference>
<dbReference type="GeneID" id="85392065"/>
<protein>
    <submittedName>
        <fullName evidence="1">Uncharacterized protein</fullName>
    </submittedName>
</protein>
<sequence>MYAPYAPYASFLALFTLGAHSVSTRYLKVKEVSDQWLFRRFRIIGFHLATAVPVRSHYPLASFGIVIVELHRACSECRGRERSL</sequence>